<dbReference type="InterPro" id="IPR004087">
    <property type="entry name" value="KH_dom"/>
</dbReference>
<accession>A0ABR2K3P4</accession>
<name>A0ABR2K3P4_9EUKA</name>
<evidence type="ECO:0000256" key="4">
    <source>
        <dbReference type="ARBA" id="ARBA00023242"/>
    </source>
</evidence>
<comment type="subcellular location">
    <subcellularLocation>
        <location evidence="1">Nucleus</location>
        <location evidence="1">Nucleolus</location>
    </subcellularLocation>
</comment>
<gene>
    <name evidence="7" type="ORF">M9Y10_041195</name>
</gene>
<proteinExistence type="inferred from homology"/>
<keyword evidence="3" id="KW-0694">RNA-binding</keyword>
<keyword evidence="8" id="KW-1185">Reference proteome</keyword>
<feature type="region of interest" description="Disordered" evidence="5">
    <location>
        <begin position="1"/>
        <end position="21"/>
    </location>
</feature>
<evidence type="ECO:0000256" key="5">
    <source>
        <dbReference type="SAM" id="MobiDB-lite"/>
    </source>
</evidence>
<dbReference type="Gene3D" id="3.30.1370.10">
    <property type="entry name" value="K Homology domain, type 1"/>
    <property type="match status" value="2"/>
</dbReference>
<dbReference type="Pfam" id="PF22891">
    <property type="entry name" value="KH_PNO1_2nd"/>
    <property type="match status" value="1"/>
</dbReference>
<dbReference type="InterPro" id="IPR055212">
    <property type="entry name" value="KH-I_PNO1_first"/>
</dbReference>
<sequence length="196" mass="22073">MISQEPQVDPADNMNNDDYRKVSIPPQRRAALRNNFPQIVAPIVQQLKLNIRYNTSINCVELKTSSETTNPNAMSKACDFIKAFVNGFEVNDALALIRLDDIFMDEFSVTDVKTLSGDNLSRAVGRIAGKGGQVKYAIENATRTRIAMNDQRIHIIGTLNNIRMAKRVICDLVMGSPANKIYAKLRNFQSWQKRQV</sequence>
<dbReference type="SMART" id="SM00322">
    <property type="entry name" value="KH"/>
    <property type="match status" value="1"/>
</dbReference>
<reference evidence="7 8" key="1">
    <citation type="submission" date="2024-04" db="EMBL/GenBank/DDBJ databases">
        <title>Tritrichomonas musculus Genome.</title>
        <authorList>
            <person name="Alves-Ferreira E."/>
            <person name="Grigg M."/>
            <person name="Lorenzi H."/>
            <person name="Galac M."/>
        </authorList>
    </citation>
    <scope>NUCLEOTIDE SEQUENCE [LARGE SCALE GENOMIC DNA]</scope>
    <source>
        <strain evidence="7 8">EAF2021</strain>
    </source>
</reference>
<evidence type="ECO:0000256" key="1">
    <source>
        <dbReference type="ARBA" id="ARBA00004604"/>
    </source>
</evidence>
<comment type="similarity">
    <text evidence="2">Belongs to the PNO1 family.</text>
</comment>
<dbReference type="PANTHER" id="PTHR12826">
    <property type="entry name" value="RIBONUCLEASE Y"/>
    <property type="match status" value="1"/>
</dbReference>
<dbReference type="InterPro" id="IPR055211">
    <property type="entry name" value="KH_PNO1_2nd"/>
</dbReference>
<evidence type="ECO:0000256" key="2">
    <source>
        <dbReference type="ARBA" id="ARBA00007515"/>
    </source>
</evidence>
<dbReference type="PANTHER" id="PTHR12826:SF13">
    <property type="entry name" value="RNA-BINDING PROTEIN PNO1"/>
    <property type="match status" value="1"/>
</dbReference>
<keyword evidence="4" id="KW-0539">Nucleus</keyword>
<dbReference type="InterPro" id="IPR036612">
    <property type="entry name" value="KH_dom_type_1_sf"/>
</dbReference>
<protein>
    <submittedName>
        <fullName evidence="7">Pre-rRNA-processing protein pno1</fullName>
    </submittedName>
</protein>
<evidence type="ECO:0000313" key="8">
    <source>
        <dbReference type="Proteomes" id="UP001470230"/>
    </source>
</evidence>
<feature type="domain" description="K Homology" evidence="6">
    <location>
        <begin position="101"/>
        <end position="174"/>
    </location>
</feature>
<dbReference type="CDD" id="cd22391">
    <property type="entry name" value="KH-I_PNO1_rpt1"/>
    <property type="match status" value="1"/>
</dbReference>
<organism evidence="7 8">
    <name type="scientific">Tritrichomonas musculus</name>
    <dbReference type="NCBI Taxonomy" id="1915356"/>
    <lineage>
        <taxon>Eukaryota</taxon>
        <taxon>Metamonada</taxon>
        <taxon>Parabasalia</taxon>
        <taxon>Tritrichomonadida</taxon>
        <taxon>Tritrichomonadidae</taxon>
        <taxon>Tritrichomonas</taxon>
    </lineage>
</organism>
<evidence type="ECO:0000259" key="6">
    <source>
        <dbReference type="SMART" id="SM00322"/>
    </source>
</evidence>
<comment type="caution">
    <text evidence="7">The sequence shown here is derived from an EMBL/GenBank/DDBJ whole genome shotgun (WGS) entry which is preliminary data.</text>
</comment>
<dbReference type="CDD" id="cd22392">
    <property type="entry name" value="KH-I_PNO1_rpt2"/>
    <property type="match status" value="1"/>
</dbReference>
<evidence type="ECO:0000256" key="3">
    <source>
        <dbReference type="ARBA" id="ARBA00022884"/>
    </source>
</evidence>
<dbReference type="EMBL" id="JAPFFF010000007">
    <property type="protein sequence ID" value="KAK8885742.1"/>
    <property type="molecule type" value="Genomic_DNA"/>
</dbReference>
<evidence type="ECO:0000313" key="7">
    <source>
        <dbReference type="EMBL" id="KAK8885742.1"/>
    </source>
</evidence>
<dbReference type="SUPFAM" id="SSF54791">
    <property type="entry name" value="Eukaryotic type KH-domain (KH-domain type I)"/>
    <property type="match status" value="1"/>
</dbReference>
<dbReference type="Proteomes" id="UP001470230">
    <property type="component" value="Unassembled WGS sequence"/>
</dbReference>